<accession>K2MUA4</accession>
<evidence type="ECO:0000313" key="3">
    <source>
        <dbReference type="EMBL" id="EKF20997.1"/>
    </source>
</evidence>
<evidence type="ECO:0000313" key="4">
    <source>
        <dbReference type="Proteomes" id="UP000006786"/>
    </source>
</evidence>
<reference evidence="3 4" key="1">
    <citation type="journal article" date="2012" name="J. Bacteriol.">
        <title>Genome Sequence of Nitratireductor pacificus Type Strain pht-3B.</title>
        <authorList>
            <person name="Lai Q."/>
            <person name="Li G."/>
            <person name="Shao Z."/>
        </authorList>
    </citation>
    <scope>NUCLEOTIDE SEQUENCE [LARGE SCALE GENOMIC DNA]</scope>
    <source>
        <strain evidence="4">pht-3B</strain>
    </source>
</reference>
<dbReference type="InterPro" id="IPR018389">
    <property type="entry name" value="DctP_fam"/>
</dbReference>
<dbReference type="PANTHER" id="PTHR33376">
    <property type="match status" value="1"/>
</dbReference>
<dbReference type="Gene3D" id="3.40.190.170">
    <property type="entry name" value="Bacterial extracellular solute-binding protein, family 7"/>
    <property type="match status" value="1"/>
</dbReference>
<dbReference type="PANTHER" id="PTHR33376:SF15">
    <property type="entry name" value="BLL6794 PROTEIN"/>
    <property type="match status" value="1"/>
</dbReference>
<feature type="signal peptide" evidence="2">
    <location>
        <begin position="1"/>
        <end position="30"/>
    </location>
</feature>
<keyword evidence="4" id="KW-1185">Reference proteome</keyword>
<comment type="caution">
    <text evidence="3">The sequence shown here is derived from an EMBL/GenBank/DDBJ whole genome shotgun (WGS) entry which is preliminary data.</text>
</comment>
<evidence type="ECO:0000256" key="1">
    <source>
        <dbReference type="ARBA" id="ARBA00022729"/>
    </source>
</evidence>
<dbReference type="Proteomes" id="UP000006786">
    <property type="component" value="Unassembled WGS sequence"/>
</dbReference>
<keyword evidence="1 2" id="KW-0732">Signal</keyword>
<sequence length="376" mass="40723">MASWKGFISVANRAALAASLVAGLAVPAAAQTLTFGSGVPERSAGNQKGIFPLLEKITEATDNRVSFTKIVGGQLVSMSNTLQGIRDGIVDTGYFISQFYSTELPYSSLMGELTGLGTDPYATMGALNEAFFVACEQCRDEFRGLGLVPALIQSASPLTMQCTQPVATSADLKGLKISTIGSPEARWATVLGMTPVRTNIVDILPALQLGQSDCTLVGTSWIRSYGLEDTVKGVIEMPQGVITGAFPLVLSDKAWNGISEEDRKAIVGLMPDGLWDYVEDAYVDVDAEVRAALEGKIGFQPGDQAMKDLWSTYQEGEIVALKELAKQRGVEGADELIDEIVEIFRAWHEDYLPEFSGDREKFAALMRERVFSKYDF</sequence>
<feature type="chain" id="PRO_5003863908" evidence="2">
    <location>
        <begin position="31"/>
        <end position="376"/>
    </location>
</feature>
<gene>
    <name evidence="3" type="ORF">NA2_01425</name>
</gene>
<evidence type="ECO:0000256" key="2">
    <source>
        <dbReference type="SAM" id="SignalP"/>
    </source>
</evidence>
<dbReference type="OrthoDB" id="6073716at2"/>
<dbReference type="EMBL" id="AMRM01000001">
    <property type="protein sequence ID" value="EKF20997.1"/>
    <property type="molecule type" value="Genomic_DNA"/>
</dbReference>
<dbReference type="eggNOG" id="COG1638">
    <property type="taxonomic scope" value="Bacteria"/>
</dbReference>
<dbReference type="STRING" id="391937.NA2_01425"/>
<dbReference type="AlphaFoldDB" id="K2MUA4"/>
<organism evidence="3 4">
    <name type="scientific">Nitratireductor pacificus pht-3B</name>
    <dbReference type="NCBI Taxonomy" id="391937"/>
    <lineage>
        <taxon>Bacteria</taxon>
        <taxon>Pseudomonadati</taxon>
        <taxon>Pseudomonadota</taxon>
        <taxon>Alphaproteobacteria</taxon>
        <taxon>Hyphomicrobiales</taxon>
        <taxon>Phyllobacteriaceae</taxon>
        <taxon>Nitratireductor</taxon>
    </lineage>
</organism>
<name>K2MUA4_9HYPH</name>
<dbReference type="GO" id="GO:0055085">
    <property type="term" value="P:transmembrane transport"/>
    <property type="evidence" value="ECO:0007669"/>
    <property type="project" value="InterPro"/>
</dbReference>
<proteinExistence type="predicted"/>
<dbReference type="RefSeq" id="WP_008593354.1">
    <property type="nucleotide sequence ID" value="NZ_AMRM01000001.1"/>
</dbReference>
<dbReference type="PATRIC" id="fig|391937.3.peg.297"/>
<dbReference type="InterPro" id="IPR038404">
    <property type="entry name" value="TRAP_DctP_sf"/>
</dbReference>
<dbReference type="Pfam" id="PF03480">
    <property type="entry name" value="DctP"/>
    <property type="match status" value="1"/>
</dbReference>
<protein>
    <submittedName>
        <fullName evidence="3">Uncharacterized protein</fullName>
    </submittedName>
</protein>